<feature type="compositionally biased region" description="Polar residues" evidence="1">
    <location>
        <begin position="9"/>
        <end position="31"/>
    </location>
</feature>
<sequence>MPRPRPLASTASYRISDQQLTPRTPHSGSRTSRLEQGFSKIPLSEANEAEYDDDPGALQSAPLLASSSTARFSAHSARARAAPDTNGKGGEARRPLHHPMQFIYHAVSRLPLAVGIFLSGILLFLIVVSFTRPEALHKYVGAKAPIPSASSSPSTTLASNSKSSSSHPHKPMKADAHTISYENYTTFPLHPNEYLRECAKQHQGYMSHGEYWDISPMGDMDVLHDDENVKGTGKVCSSTITYMLGGTVGLSADLALIAQAAALAHERNRTFFVDDTYWNRGKWLDHFEDLGKGQPGPEPGCRPPPPEELVACPRTSRHWVINAWTAKFHLGPPFSDHYENPYGHLLNRLKPIFDTSGQSLKSVIIPNKWNTELIHLARKELSAFIQEVNERDNTASPVYVATHIRRGDRKTLSYSFPDRKIPTQDYSDAVASTWTRLHPNSASQTPVVYLATDSPAVYDEFSQLYQGEFFSLFDASDPRLRPLASPGEYFQKTFNELDVHERITATRGMIVDLAIVSGLWPAEDTEIVPDAVVCALSSTVCRLSAIGLGWVKSFGEMDATGDVDEKNKHWIDIDQKGKVIPVWEPFELF</sequence>
<evidence type="ECO:0000313" key="3">
    <source>
        <dbReference type="EMBL" id="PPQ79869.1"/>
    </source>
</evidence>
<dbReference type="OrthoDB" id="2392789at2759"/>
<dbReference type="GO" id="GO:0006487">
    <property type="term" value="P:protein N-linked glycosylation"/>
    <property type="evidence" value="ECO:0007669"/>
    <property type="project" value="TreeGrafter"/>
</dbReference>
<comment type="caution">
    <text evidence="3">The sequence shown here is derived from an EMBL/GenBank/DDBJ whole genome shotgun (WGS) entry which is preliminary data.</text>
</comment>
<reference evidence="3 4" key="1">
    <citation type="journal article" date="2018" name="Evol. Lett.">
        <title>Horizontal gene cluster transfer increased hallucinogenic mushroom diversity.</title>
        <authorList>
            <person name="Reynolds H.T."/>
            <person name="Vijayakumar V."/>
            <person name="Gluck-Thaler E."/>
            <person name="Korotkin H.B."/>
            <person name="Matheny P.B."/>
            <person name="Slot J.C."/>
        </authorList>
    </citation>
    <scope>NUCLEOTIDE SEQUENCE [LARGE SCALE GENOMIC DNA]</scope>
    <source>
        <strain evidence="3 4">2631</strain>
    </source>
</reference>
<evidence type="ECO:0000313" key="4">
    <source>
        <dbReference type="Proteomes" id="UP000283269"/>
    </source>
</evidence>
<feature type="region of interest" description="Disordered" evidence="1">
    <location>
        <begin position="74"/>
        <end position="94"/>
    </location>
</feature>
<gene>
    <name evidence="3" type="ORF">CVT25_002925</name>
</gene>
<dbReference type="PANTHER" id="PTHR13132">
    <property type="entry name" value="ALPHA- 1,6 -FUCOSYLTRANSFERASE"/>
    <property type="match status" value="1"/>
</dbReference>
<dbReference type="AlphaFoldDB" id="A0A409WMZ2"/>
<keyword evidence="2" id="KW-0812">Transmembrane</keyword>
<evidence type="ECO:0000256" key="2">
    <source>
        <dbReference type="SAM" id="Phobius"/>
    </source>
</evidence>
<proteinExistence type="predicted"/>
<dbReference type="InParanoid" id="A0A409WMZ2"/>
<organism evidence="3 4">
    <name type="scientific">Psilocybe cyanescens</name>
    <dbReference type="NCBI Taxonomy" id="93625"/>
    <lineage>
        <taxon>Eukaryota</taxon>
        <taxon>Fungi</taxon>
        <taxon>Dikarya</taxon>
        <taxon>Basidiomycota</taxon>
        <taxon>Agaricomycotina</taxon>
        <taxon>Agaricomycetes</taxon>
        <taxon>Agaricomycetidae</taxon>
        <taxon>Agaricales</taxon>
        <taxon>Agaricineae</taxon>
        <taxon>Strophariaceae</taxon>
        <taxon>Psilocybe</taxon>
    </lineage>
</organism>
<feature type="region of interest" description="Disordered" evidence="1">
    <location>
        <begin position="144"/>
        <end position="173"/>
    </location>
</feature>
<dbReference type="GO" id="GO:0046921">
    <property type="term" value="F:alpha-(1-&gt;6)-fucosyltransferase activity"/>
    <property type="evidence" value="ECO:0007669"/>
    <property type="project" value="TreeGrafter"/>
</dbReference>
<accession>A0A409WMZ2</accession>
<keyword evidence="2" id="KW-0472">Membrane</keyword>
<dbReference type="Gene3D" id="3.40.50.11350">
    <property type="match status" value="1"/>
</dbReference>
<protein>
    <submittedName>
        <fullName evidence="3">Uncharacterized protein</fullName>
    </submittedName>
</protein>
<keyword evidence="2" id="KW-1133">Transmembrane helix</keyword>
<dbReference type="Proteomes" id="UP000283269">
    <property type="component" value="Unassembled WGS sequence"/>
</dbReference>
<feature type="compositionally biased region" description="Low complexity" evidence="1">
    <location>
        <begin position="144"/>
        <end position="166"/>
    </location>
</feature>
<feature type="transmembrane region" description="Helical" evidence="2">
    <location>
        <begin position="110"/>
        <end position="130"/>
    </location>
</feature>
<name>A0A409WMZ2_PSICY</name>
<dbReference type="EMBL" id="NHYD01003359">
    <property type="protein sequence ID" value="PPQ79869.1"/>
    <property type="molecule type" value="Genomic_DNA"/>
</dbReference>
<keyword evidence="4" id="KW-1185">Reference proteome</keyword>
<feature type="region of interest" description="Disordered" evidence="1">
    <location>
        <begin position="1"/>
        <end position="60"/>
    </location>
</feature>
<dbReference type="PANTHER" id="PTHR13132:SF29">
    <property type="entry name" value="ALPHA-(1,6)-FUCOSYLTRANSFERASE"/>
    <property type="match status" value="1"/>
</dbReference>
<evidence type="ECO:0000256" key="1">
    <source>
        <dbReference type="SAM" id="MobiDB-lite"/>
    </source>
</evidence>